<dbReference type="GO" id="GO:0071897">
    <property type="term" value="P:DNA biosynthetic process"/>
    <property type="evidence" value="ECO:0007669"/>
    <property type="project" value="UniProtKB-ARBA"/>
</dbReference>
<comment type="caution">
    <text evidence="2">The sequence shown here is derived from an EMBL/GenBank/DDBJ whole genome shotgun (WGS) entry which is preliminary data.</text>
</comment>
<dbReference type="EMBL" id="BGPR01067170">
    <property type="protein sequence ID" value="GBO41477.1"/>
    <property type="molecule type" value="Genomic_DNA"/>
</dbReference>
<dbReference type="SUPFAM" id="SSF56219">
    <property type="entry name" value="DNase I-like"/>
    <property type="match status" value="1"/>
</dbReference>
<evidence type="ECO:0000259" key="1">
    <source>
        <dbReference type="PROSITE" id="PS50878"/>
    </source>
</evidence>
<dbReference type="Gene3D" id="3.60.10.10">
    <property type="entry name" value="Endonuclease/exonuclease/phosphatase"/>
    <property type="match status" value="1"/>
</dbReference>
<dbReference type="Pfam" id="PF14529">
    <property type="entry name" value="Exo_endo_phos_2"/>
    <property type="match status" value="1"/>
</dbReference>
<feature type="domain" description="Reverse transcriptase" evidence="1">
    <location>
        <begin position="654"/>
        <end position="901"/>
    </location>
</feature>
<protein>
    <recommendedName>
        <fullName evidence="1">Reverse transcriptase domain-containing protein</fullName>
    </recommendedName>
</protein>
<dbReference type="AlphaFoldDB" id="A0A4Y2WZX2"/>
<dbReference type="InterPro" id="IPR036691">
    <property type="entry name" value="Endo/exonu/phosph_ase_sf"/>
</dbReference>
<reference evidence="2 3" key="1">
    <citation type="journal article" date="2019" name="Sci. Rep.">
        <title>Orb-weaving spider Araneus ventricosus genome elucidates the spidroin gene catalogue.</title>
        <authorList>
            <person name="Kono N."/>
            <person name="Nakamura H."/>
            <person name="Ohtoshi R."/>
            <person name="Moran D.A.P."/>
            <person name="Shinohara A."/>
            <person name="Yoshida Y."/>
            <person name="Fujiwara M."/>
            <person name="Mori M."/>
            <person name="Tomita M."/>
            <person name="Arakawa K."/>
        </authorList>
    </citation>
    <scope>NUCLEOTIDE SEQUENCE [LARGE SCALE GENOMIC DNA]</scope>
</reference>
<dbReference type="PANTHER" id="PTHR19446">
    <property type="entry name" value="REVERSE TRANSCRIPTASES"/>
    <property type="match status" value="1"/>
</dbReference>
<proteinExistence type="predicted"/>
<dbReference type="Pfam" id="PF00078">
    <property type="entry name" value="RVT_1"/>
    <property type="match status" value="1"/>
</dbReference>
<accession>A0A4Y2WZX2</accession>
<dbReference type="OrthoDB" id="7964316at2759"/>
<dbReference type="Proteomes" id="UP000499080">
    <property type="component" value="Unassembled WGS sequence"/>
</dbReference>
<dbReference type="InterPro" id="IPR043502">
    <property type="entry name" value="DNA/RNA_pol_sf"/>
</dbReference>
<sequence>MAQKLVTAVNTHQELSGKCTAGTPNPRHPQLLIYDVPVSIGERSEVEAAFIDRLRVSNNLPSGSIRVVFRRPGRGSYHHWVLAMDPAIFSILKNSRRVHWGFGSYRCREYCEPQQCYKCYRYGHVRTACNAPRALCSRCLGDHLYKDCTKTTVTCRNCHAFNLRNRSSPRISTAHTAGNLGRSLAGTQELPNLSFGRFPDVYLVQEPFVPKKTSFGLPLKWKTIFSHSRKVLLSVRNPAINLLVKCITEHVVAADLSVAGDHITVVAFYFPPSLPQAVLVRELDEVCSLLQDRYILLAGDANTRSPLWGPEVQDHRHSDEGGLLVDFLLARNFFVWNDSASLPTFETDRGQSWIDITFSTQSLVPRKGAWEVHRTLLSDHNFITYSVTGMTGAGNVFRPLRMGFRRIFRLAEEVAEFYTENAPELHSLTSKRSLEPWMLRFETFLQHVLSPGTASPVSPRALPSAVPWWDSELEIQRKKTRALRTRFQRCRSPTERPIRREIYKREAARYRFLIKQKSRNCFEAYCIEVYKLHPFQLPYKLAAGKLRASTILHCVQRPDGSFTTSMTETVGTIVTGLFPLDNESSETMAQQDVRRLVSEYVGSDSAPPFSTWEIQGVIEQMAPRKAPGQDGLTVEVVRIIHQKCPLLLCHLLNKCLELGCFPDNWKTAKLILLAKPGKEPSRAGSYRPFCLTIVFSKIFDKIPTQRLTVHFQHKGLLHPRQHGFRVGRSCETANNSLWETVSLALENKGKVCILSLDVAGAFDSVWRPSILSRLVYADCPDNIFKVMRDYFTDRQVVYSHGEAQWTFRAERGVPQGSCSGPFLWNTVLDTALDVGLPEGCVLQVFADALVLVVRGTSKEDLATKGTLALTSLVAWGGAYINWHLTLQRRCSCLSHTGADYP</sequence>
<evidence type="ECO:0000313" key="2">
    <source>
        <dbReference type="EMBL" id="GBO41477.1"/>
    </source>
</evidence>
<keyword evidence="3" id="KW-1185">Reference proteome</keyword>
<organism evidence="2 3">
    <name type="scientific">Araneus ventricosus</name>
    <name type="common">Orbweaver spider</name>
    <name type="synonym">Epeira ventricosa</name>
    <dbReference type="NCBI Taxonomy" id="182803"/>
    <lineage>
        <taxon>Eukaryota</taxon>
        <taxon>Metazoa</taxon>
        <taxon>Ecdysozoa</taxon>
        <taxon>Arthropoda</taxon>
        <taxon>Chelicerata</taxon>
        <taxon>Arachnida</taxon>
        <taxon>Araneae</taxon>
        <taxon>Araneomorphae</taxon>
        <taxon>Entelegynae</taxon>
        <taxon>Araneoidea</taxon>
        <taxon>Araneidae</taxon>
        <taxon>Araneus</taxon>
    </lineage>
</organism>
<gene>
    <name evidence="2" type="primary">R1A1-elementORF2_145</name>
    <name evidence="2" type="ORF">AVEN_245140_1</name>
</gene>
<name>A0A4Y2WZX2_ARAVE</name>
<dbReference type="SUPFAM" id="SSF56672">
    <property type="entry name" value="DNA/RNA polymerases"/>
    <property type="match status" value="1"/>
</dbReference>
<dbReference type="PROSITE" id="PS50878">
    <property type="entry name" value="RT_POL"/>
    <property type="match status" value="1"/>
</dbReference>
<evidence type="ECO:0000313" key="3">
    <source>
        <dbReference type="Proteomes" id="UP000499080"/>
    </source>
</evidence>
<dbReference type="GO" id="GO:0003824">
    <property type="term" value="F:catalytic activity"/>
    <property type="evidence" value="ECO:0007669"/>
    <property type="project" value="InterPro"/>
</dbReference>
<dbReference type="InterPro" id="IPR000477">
    <property type="entry name" value="RT_dom"/>
</dbReference>
<dbReference type="CDD" id="cd01650">
    <property type="entry name" value="RT_nLTR_like"/>
    <property type="match status" value="1"/>
</dbReference>
<dbReference type="InterPro" id="IPR005135">
    <property type="entry name" value="Endo/exonuclease/phosphatase"/>
</dbReference>